<gene>
    <name evidence="2" type="ORF">Y981_03770</name>
</gene>
<dbReference type="GO" id="GO:0003824">
    <property type="term" value="F:catalytic activity"/>
    <property type="evidence" value="ECO:0007669"/>
    <property type="project" value="InterPro"/>
</dbReference>
<dbReference type="HOGENOM" id="CLU_1060891_0_0_0"/>
<dbReference type="KEGG" id="lfp:Y981_03770"/>
<keyword evidence="3" id="KW-1185">Reference proteome</keyword>
<evidence type="ECO:0000313" key="3">
    <source>
        <dbReference type="Proteomes" id="UP000027059"/>
    </source>
</evidence>
<reference evidence="3" key="1">
    <citation type="submission" date="2014-02" db="EMBL/GenBank/DDBJ databases">
        <title>Complete genome sequence and comparative genomic analysis of the nitrogen-fixing bacterium Leptospirillum ferriphilum YSK.</title>
        <authorList>
            <person name="Guo X."/>
            <person name="Yin H."/>
            <person name="Liang Y."/>
            <person name="Hu Q."/>
            <person name="Ma L."/>
            <person name="Xiao Y."/>
            <person name="Zhang X."/>
            <person name="Qiu G."/>
            <person name="Liu X."/>
        </authorList>
    </citation>
    <scope>NUCLEOTIDE SEQUENCE [LARGE SCALE GENOMIC DNA]</scope>
    <source>
        <strain evidence="3">YSK</strain>
    </source>
</reference>
<evidence type="ECO:0008006" key="4">
    <source>
        <dbReference type="Google" id="ProtNLM"/>
    </source>
</evidence>
<dbReference type="AlphaFoldDB" id="A0A059Y255"/>
<proteinExistence type="predicted"/>
<dbReference type="OrthoDB" id="261107at2"/>
<evidence type="ECO:0000313" key="2">
    <source>
        <dbReference type="EMBL" id="AIA31572.1"/>
    </source>
</evidence>
<sequence length="262" mass="28602">MKDRSRGSGKPDNGDAPEESLCPSQLLILSPLASEALALCEGLSRTLGTPTIFPKPNETVFSPYVTVQFLGPGPGTSGHIEKLRLSDYRKVLVAGFAGGLSDRAISGKAFIVSEVFGKNGGRVMLPGADFWSRLLDVEPAVSVEVEEILERPEEKQAVVRRTPADLADMESFAWMGTILKTFPEAGLLRVISDDWKTTLPRELMLFSDEKGFEQRFRGFAGLLKRPPAFGSFLQALPSLLRGRKELVVIGEKLGTLLREKGL</sequence>
<dbReference type="InterPro" id="IPR035994">
    <property type="entry name" value="Nucleoside_phosphorylase_sf"/>
</dbReference>
<dbReference type="Proteomes" id="UP000027059">
    <property type="component" value="Chromosome"/>
</dbReference>
<accession>A0A059Y255</accession>
<evidence type="ECO:0000256" key="1">
    <source>
        <dbReference type="SAM" id="MobiDB-lite"/>
    </source>
</evidence>
<dbReference type="GO" id="GO:0009116">
    <property type="term" value="P:nucleoside metabolic process"/>
    <property type="evidence" value="ECO:0007669"/>
    <property type="project" value="InterPro"/>
</dbReference>
<dbReference type="RefSeq" id="WP_038504807.1">
    <property type="nucleotide sequence ID" value="NZ_CP007243.1"/>
</dbReference>
<organism evidence="2 3">
    <name type="scientific">Leptospirillum ferriphilum YSK</name>
    <dbReference type="NCBI Taxonomy" id="1441628"/>
    <lineage>
        <taxon>Bacteria</taxon>
        <taxon>Pseudomonadati</taxon>
        <taxon>Nitrospirota</taxon>
        <taxon>Nitrospiria</taxon>
        <taxon>Nitrospirales</taxon>
        <taxon>Nitrospiraceae</taxon>
        <taxon>Leptospirillum</taxon>
    </lineage>
</organism>
<name>A0A059Y255_9BACT</name>
<dbReference type="EMBL" id="CP007243">
    <property type="protein sequence ID" value="AIA31572.1"/>
    <property type="molecule type" value="Genomic_DNA"/>
</dbReference>
<dbReference type="Gene3D" id="3.40.50.1580">
    <property type="entry name" value="Nucleoside phosphorylase domain"/>
    <property type="match status" value="1"/>
</dbReference>
<protein>
    <recommendedName>
        <fullName evidence="4">Nucleoside phosphorylase domain-containing protein</fullName>
    </recommendedName>
</protein>
<feature type="region of interest" description="Disordered" evidence="1">
    <location>
        <begin position="1"/>
        <end position="20"/>
    </location>
</feature>
<reference evidence="2 3" key="2">
    <citation type="journal article" date="2015" name="Biomed. Res. Int.">
        <title>Effects of Arsenite Resistance on the Growth and Functional Gene Expression of Leptospirillum ferriphilum and Acidithiobacillus thiooxidans in Pure Culture and Coculture.</title>
        <authorList>
            <person name="Jiang H."/>
            <person name="Liang Y."/>
            <person name="Yin H."/>
            <person name="Xiao Y."/>
            <person name="Guo X."/>
            <person name="Xu Y."/>
            <person name="Hu Q."/>
            <person name="Liu H."/>
            <person name="Liu X."/>
        </authorList>
    </citation>
    <scope>NUCLEOTIDE SEQUENCE [LARGE SCALE GENOMIC DNA]</scope>
    <source>
        <strain evidence="2 3">YSK</strain>
    </source>
</reference>